<dbReference type="EMBL" id="SNXZ01000002">
    <property type="protein sequence ID" value="TDQ00740.1"/>
    <property type="molecule type" value="Genomic_DNA"/>
</dbReference>
<proteinExistence type="predicted"/>
<dbReference type="Proteomes" id="UP000295444">
    <property type="component" value="Unassembled WGS sequence"/>
</dbReference>
<sequence>MSAIQDGDSPNDIAHKLLGLVERGHGEAVTDVIEELLPPDPDRTDGRIEAVVLELLERAAQAAKGRTPATDLPADEPYQLELYDHSGEALTIDDVGPVPRAALRALLALLTDRRHDAVEQVALVLDNGSRNDAATLLTTSLLWSGADND</sequence>
<accession>A0A4R6SGU3</accession>
<dbReference type="RefSeq" id="WP_133849410.1">
    <property type="nucleotide sequence ID" value="NZ_SNXZ01000002.1"/>
</dbReference>
<dbReference type="AlphaFoldDB" id="A0A4R6SGU3"/>
<gene>
    <name evidence="1" type="ORF">EV186_102606</name>
</gene>
<comment type="caution">
    <text evidence="1">The sequence shown here is derived from an EMBL/GenBank/DDBJ whole genome shotgun (WGS) entry which is preliminary data.</text>
</comment>
<reference evidence="1 2" key="1">
    <citation type="submission" date="2019-03" db="EMBL/GenBank/DDBJ databases">
        <title>Genomic Encyclopedia of Type Strains, Phase IV (KMG-IV): sequencing the most valuable type-strain genomes for metagenomic binning, comparative biology and taxonomic classification.</title>
        <authorList>
            <person name="Goeker M."/>
        </authorList>
    </citation>
    <scope>NUCLEOTIDE SEQUENCE [LARGE SCALE GENOMIC DNA]</scope>
    <source>
        <strain evidence="1 2">DSM 45361</strain>
    </source>
</reference>
<name>A0A4R6SGU3_LABRH</name>
<protein>
    <submittedName>
        <fullName evidence="1">Uncharacterized protein</fullName>
    </submittedName>
</protein>
<evidence type="ECO:0000313" key="2">
    <source>
        <dbReference type="Proteomes" id="UP000295444"/>
    </source>
</evidence>
<keyword evidence="2" id="KW-1185">Reference proteome</keyword>
<evidence type="ECO:0000313" key="1">
    <source>
        <dbReference type="EMBL" id="TDQ00740.1"/>
    </source>
</evidence>
<organism evidence="1 2">
    <name type="scientific">Labedaea rhizosphaerae</name>
    <dbReference type="NCBI Taxonomy" id="598644"/>
    <lineage>
        <taxon>Bacteria</taxon>
        <taxon>Bacillati</taxon>
        <taxon>Actinomycetota</taxon>
        <taxon>Actinomycetes</taxon>
        <taxon>Pseudonocardiales</taxon>
        <taxon>Pseudonocardiaceae</taxon>
        <taxon>Labedaea</taxon>
    </lineage>
</organism>